<comment type="caution">
    <text evidence="2">The sequence shown here is derived from an EMBL/GenBank/DDBJ whole genome shotgun (WGS) entry which is preliminary data.</text>
</comment>
<accession>A0AA88DBS5</accession>
<name>A0AA88DBS5_FICCA</name>
<feature type="region of interest" description="Disordered" evidence="1">
    <location>
        <begin position="1"/>
        <end position="41"/>
    </location>
</feature>
<protein>
    <submittedName>
        <fullName evidence="2">Uncharacterized protein</fullName>
    </submittedName>
</protein>
<proteinExistence type="predicted"/>
<feature type="compositionally biased region" description="Basic and acidic residues" evidence="1">
    <location>
        <begin position="31"/>
        <end position="41"/>
    </location>
</feature>
<reference evidence="2" key="1">
    <citation type="submission" date="2023-07" db="EMBL/GenBank/DDBJ databases">
        <title>draft genome sequence of fig (Ficus carica).</title>
        <authorList>
            <person name="Takahashi T."/>
            <person name="Nishimura K."/>
        </authorList>
    </citation>
    <scope>NUCLEOTIDE SEQUENCE</scope>
</reference>
<evidence type="ECO:0000256" key="1">
    <source>
        <dbReference type="SAM" id="MobiDB-lite"/>
    </source>
</evidence>
<sequence length="196" mass="21844">MEAGERRFGGSKKKSPNLSNISNRASHKFRSSGDPDGSRSEWSRRVDTLQVYRYLTSTKRMPRALPFEGWGDTGAGHQYWCRRLVLCQFGQVVEGDTGIGTRTGAVICTGCQVSGGAEYILELDGDLLEVPKGDVVRGSAAQRRCRWVNLMALEWTLFTIATRLLWSSWVLSGDRIFSIGMSNRAYQFSCTSFPGE</sequence>
<dbReference type="AlphaFoldDB" id="A0AA88DBS5"/>
<evidence type="ECO:0000313" key="2">
    <source>
        <dbReference type="EMBL" id="GMN49392.1"/>
    </source>
</evidence>
<dbReference type="EMBL" id="BTGU01000030">
    <property type="protein sequence ID" value="GMN49392.1"/>
    <property type="molecule type" value="Genomic_DNA"/>
</dbReference>
<dbReference type="Proteomes" id="UP001187192">
    <property type="component" value="Unassembled WGS sequence"/>
</dbReference>
<evidence type="ECO:0000313" key="3">
    <source>
        <dbReference type="Proteomes" id="UP001187192"/>
    </source>
</evidence>
<organism evidence="2 3">
    <name type="scientific">Ficus carica</name>
    <name type="common">Common fig</name>
    <dbReference type="NCBI Taxonomy" id="3494"/>
    <lineage>
        <taxon>Eukaryota</taxon>
        <taxon>Viridiplantae</taxon>
        <taxon>Streptophyta</taxon>
        <taxon>Embryophyta</taxon>
        <taxon>Tracheophyta</taxon>
        <taxon>Spermatophyta</taxon>
        <taxon>Magnoliopsida</taxon>
        <taxon>eudicotyledons</taxon>
        <taxon>Gunneridae</taxon>
        <taxon>Pentapetalae</taxon>
        <taxon>rosids</taxon>
        <taxon>fabids</taxon>
        <taxon>Rosales</taxon>
        <taxon>Moraceae</taxon>
        <taxon>Ficeae</taxon>
        <taxon>Ficus</taxon>
    </lineage>
</organism>
<gene>
    <name evidence="2" type="ORF">TIFTF001_018573</name>
</gene>
<keyword evidence="3" id="KW-1185">Reference proteome</keyword>